<comment type="caution">
    <text evidence="2">The sequence shown here is derived from an EMBL/GenBank/DDBJ whole genome shotgun (WGS) entry which is preliminary data.</text>
</comment>
<evidence type="ECO:0000256" key="1">
    <source>
        <dbReference type="ARBA" id="ARBA00022552"/>
    </source>
</evidence>
<keyword evidence="3" id="KW-1185">Reference proteome</keyword>
<dbReference type="Proteomes" id="UP000279446">
    <property type="component" value="Unassembled WGS sequence"/>
</dbReference>
<dbReference type="AlphaFoldDB" id="A0A433XZ67"/>
<reference evidence="2 3" key="1">
    <citation type="submission" date="2018-12" db="EMBL/GenBank/DDBJ databases">
        <authorList>
            <person name="Sun L."/>
            <person name="Chen Z."/>
        </authorList>
    </citation>
    <scope>NUCLEOTIDE SEQUENCE [LARGE SCALE GENOMIC DNA]</scope>
    <source>
        <strain evidence="2 3">DSM 15890</strain>
    </source>
</reference>
<sequence length="19" mass="2320">MTEQVYRAVKINRGEPYHK</sequence>
<evidence type="ECO:0000313" key="2">
    <source>
        <dbReference type="EMBL" id="RUT40229.1"/>
    </source>
</evidence>
<protein>
    <submittedName>
        <fullName evidence="2">Uncharacterized protein</fullName>
    </submittedName>
</protein>
<name>A0A433XZ67_9BACL</name>
<dbReference type="InterPro" id="IPR029026">
    <property type="entry name" value="tRNA_m1G_MTases_N"/>
</dbReference>
<gene>
    <name evidence="2" type="ORF">EJP82_25430</name>
</gene>
<organism evidence="2 3">
    <name type="scientific">Paenibacillus anaericanus</name>
    <dbReference type="NCBI Taxonomy" id="170367"/>
    <lineage>
        <taxon>Bacteria</taxon>
        <taxon>Bacillati</taxon>
        <taxon>Bacillota</taxon>
        <taxon>Bacilli</taxon>
        <taxon>Bacillales</taxon>
        <taxon>Paenibacillaceae</taxon>
        <taxon>Paenibacillus</taxon>
    </lineage>
</organism>
<proteinExistence type="predicted"/>
<evidence type="ECO:0000313" key="3">
    <source>
        <dbReference type="Proteomes" id="UP000279446"/>
    </source>
</evidence>
<dbReference type="InterPro" id="IPR003742">
    <property type="entry name" value="RlmH-like"/>
</dbReference>
<keyword evidence="1" id="KW-0698">rRNA processing</keyword>
<dbReference type="SUPFAM" id="SSF75217">
    <property type="entry name" value="alpha/beta knot"/>
    <property type="match status" value="1"/>
</dbReference>
<dbReference type="InterPro" id="IPR029028">
    <property type="entry name" value="Alpha/beta_knot_MTases"/>
</dbReference>
<dbReference type="EMBL" id="RZNY01000039">
    <property type="protein sequence ID" value="RUT40229.1"/>
    <property type="molecule type" value="Genomic_DNA"/>
</dbReference>
<dbReference type="Gene3D" id="3.40.1280.10">
    <property type="match status" value="1"/>
</dbReference>
<accession>A0A433XZ67</accession>
<dbReference type="Pfam" id="PF02590">
    <property type="entry name" value="SPOUT_MTase"/>
    <property type="match status" value="1"/>
</dbReference>